<dbReference type="GO" id="GO:0032993">
    <property type="term" value="C:protein-DNA complex"/>
    <property type="evidence" value="ECO:0007669"/>
    <property type="project" value="TreeGrafter"/>
</dbReference>
<dbReference type="Proteomes" id="UP000014962">
    <property type="component" value="Unassembled WGS sequence"/>
</dbReference>
<keyword evidence="2" id="KW-0902">Two-component regulatory system</keyword>
<dbReference type="SUPFAM" id="SSF51206">
    <property type="entry name" value="cAMP-binding domain-like"/>
    <property type="match status" value="1"/>
</dbReference>
<dbReference type="Pfam" id="PF00027">
    <property type="entry name" value="cNMP_binding"/>
    <property type="match status" value="1"/>
</dbReference>
<protein>
    <submittedName>
        <fullName evidence="10">Two-component response regulator</fullName>
    </submittedName>
</protein>
<dbReference type="PROSITE" id="PS50110">
    <property type="entry name" value="RESPONSE_REGULATORY"/>
    <property type="match status" value="1"/>
</dbReference>
<evidence type="ECO:0000256" key="1">
    <source>
        <dbReference type="ARBA" id="ARBA00022553"/>
    </source>
</evidence>
<keyword evidence="3" id="KW-0805">Transcription regulation</keyword>
<evidence type="ECO:0000256" key="3">
    <source>
        <dbReference type="ARBA" id="ARBA00023015"/>
    </source>
</evidence>
<evidence type="ECO:0000259" key="9">
    <source>
        <dbReference type="PROSITE" id="PS51063"/>
    </source>
</evidence>
<dbReference type="SMART" id="SM00419">
    <property type="entry name" value="HTH_CRP"/>
    <property type="match status" value="1"/>
</dbReference>
<dbReference type="Gene3D" id="2.60.120.10">
    <property type="entry name" value="Jelly Rolls"/>
    <property type="match status" value="1"/>
</dbReference>
<evidence type="ECO:0000256" key="4">
    <source>
        <dbReference type="ARBA" id="ARBA00023125"/>
    </source>
</evidence>
<dbReference type="EMBL" id="ATMR01000081">
    <property type="protein sequence ID" value="EPR73790.1"/>
    <property type="molecule type" value="Genomic_DNA"/>
</dbReference>
<dbReference type="RefSeq" id="WP_020895889.1">
    <property type="nucleotide sequence ID" value="NZ_ATMR01000081.1"/>
</dbReference>
<evidence type="ECO:0000256" key="5">
    <source>
        <dbReference type="ARBA" id="ARBA00023163"/>
    </source>
</evidence>
<dbReference type="eggNOG" id="COG0664">
    <property type="taxonomic scope" value="Bacteria"/>
</dbReference>
<dbReference type="eggNOG" id="COG0745">
    <property type="taxonomic scope" value="Bacteria"/>
</dbReference>
<dbReference type="CDD" id="cd00156">
    <property type="entry name" value="REC"/>
    <property type="match status" value="1"/>
</dbReference>
<keyword evidence="4" id="KW-0238">DNA-binding</keyword>
<dbReference type="AlphaFoldDB" id="S7VU53"/>
<sequence length="352" mass="40222">MKKTILLIKYDKALLESTSELLELEGYNVITATNGEYGVEKAKEIIPDVILCDLMMPEIDGYDVLEMLSNHHTANYIPFVFLSNSSSLKEVHKRMDFDTDDYVTKPFTNENLITTIEKRLEKSTLLTRVLEKENGSNKTAAESEINNLNDLKNFFDNNGELTNYKEGQAIYSNGDHSNNVYLIIKGVVKCFRVDEKGKLFTTALYKPDEFLGFASFKKNTIYHECASALNDVQLAGISKKELNKILNEDNNISMELMEMLNQDLEIIKEQLLRMAYGSVRRKTAQSLLYFAEALNKKPKENMQILRTDIANVAGIATETLIRTLSVFKEAGYIEVDKQYIRIIDQDKLQLMK</sequence>
<feature type="modified residue" description="4-aspartylphosphate" evidence="6">
    <location>
        <position position="53"/>
    </location>
</feature>
<dbReference type="CDD" id="cd00038">
    <property type="entry name" value="CAP_ED"/>
    <property type="match status" value="1"/>
</dbReference>
<dbReference type="SMART" id="SM00448">
    <property type="entry name" value="REC"/>
    <property type="match status" value="1"/>
</dbReference>
<feature type="domain" description="Response regulatory" evidence="8">
    <location>
        <begin position="4"/>
        <end position="120"/>
    </location>
</feature>
<dbReference type="Pfam" id="PF00072">
    <property type="entry name" value="Response_reg"/>
    <property type="match status" value="1"/>
</dbReference>
<dbReference type="InterPro" id="IPR000595">
    <property type="entry name" value="cNMP-bd_dom"/>
</dbReference>
<dbReference type="InterPro" id="IPR011006">
    <property type="entry name" value="CheY-like_superfamily"/>
</dbReference>
<dbReference type="InterPro" id="IPR014710">
    <property type="entry name" value="RmlC-like_jellyroll"/>
</dbReference>
<dbReference type="SMART" id="SM00100">
    <property type="entry name" value="cNMP"/>
    <property type="match status" value="1"/>
</dbReference>
<dbReference type="InterPro" id="IPR036388">
    <property type="entry name" value="WH-like_DNA-bd_sf"/>
</dbReference>
<dbReference type="Pfam" id="PF13545">
    <property type="entry name" value="HTH_Crp_2"/>
    <property type="match status" value="1"/>
</dbReference>
<dbReference type="OrthoDB" id="9127033at2"/>
<feature type="domain" description="Cyclic nucleotide-binding" evidence="7">
    <location>
        <begin position="164"/>
        <end position="263"/>
    </location>
</feature>
<dbReference type="GO" id="GO:0006355">
    <property type="term" value="P:regulation of DNA-templated transcription"/>
    <property type="evidence" value="ECO:0007669"/>
    <property type="project" value="InterPro"/>
</dbReference>
<name>S7VU53_9FLAO</name>
<organism evidence="10 11">
    <name type="scientific">Winogradskyella psychrotolerans RS-3</name>
    <dbReference type="NCBI Taxonomy" id="641526"/>
    <lineage>
        <taxon>Bacteria</taxon>
        <taxon>Pseudomonadati</taxon>
        <taxon>Bacteroidota</taxon>
        <taxon>Flavobacteriia</taxon>
        <taxon>Flavobacteriales</taxon>
        <taxon>Flavobacteriaceae</taxon>
        <taxon>Winogradskyella</taxon>
    </lineage>
</organism>
<evidence type="ECO:0000259" key="8">
    <source>
        <dbReference type="PROSITE" id="PS50110"/>
    </source>
</evidence>
<proteinExistence type="predicted"/>
<dbReference type="GO" id="GO:0000156">
    <property type="term" value="F:phosphorelay response regulator activity"/>
    <property type="evidence" value="ECO:0007669"/>
    <property type="project" value="TreeGrafter"/>
</dbReference>
<gene>
    <name evidence="10" type="ORF">ADIWIN_1150</name>
</gene>
<dbReference type="SUPFAM" id="SSF52172">
    <property type="entry name" value="CheY-like"/>
    <property type="match status" value="1"/>
</dbReference>
<comment type="caution">
    <text evidence="10">The sequence shown here is derived from an EMBL/GenBank/DDBJ whole genome shotgun (WGS) entry which is preliminary data.</text>
</comment>
<dbReference type="STRING" id="641526.ADIWIN_1150"/>
<dbReference type="Gene3D" id="3.40.50.2300">
    <property type="match status" value="1"/>
</dbReference>
<dbReference type="InterPro" id="IPR036390">
    <property type="entry name" value="WH_DNA-bd_sf"/>
</dbReference>
<dbReference type="PATRIC" id="fig|641526.4.peg.1142"/>
<dbReference type="InterPro" id="IPR018490">
    <property type="entry name" value="cNMP-bd_dom_sf"/>
</dbReference>
<evidence type="ECO:0000256" key="2">
    <source>
        <dbReference type="ARBA" id="ARBA00023012"/>
    </source>
</evidence>
<dbReference type="PROSITE" id="PS50042">
    <property type="entry name" value="CNMP_BINDING_3"/>
    <property type="match status" value="1"/>
</dbReference>
<evidence type="ECO:0000313" key="10">
    <source>
        <dbReference type="EMBL" id="EPR73790.1"/>
    </source>
</evidence>
<dbReference type="PANTHER" id="PTHR48111">
    <property type="entry name" value="REGULATOR OF RPOS"/>
    <property type="match status" value="1"/>
</dbReference>
<evidence type="ECO:0000313" key="11">
    <source>
        <dbReference type="Proteomes" id="UP000014962"/>
    </source>
</evidence>
<keyword evidence="1 6" id="KW-0597">Phosphoprotein</keyword>
<accession>S7VU53</accession>
<keyword evidence="11" id="KW-1185">Reference proteome</keyword>
<dbReference type="InterPro" id="IPR012318">
    <property type="entry name" value="HTH_CRP"/>
</dbReference>
<dbReference type="GO" id="GO:0005829">
    <property type="term" value="C:cytosol"/>
    <property type="evidence" value="ECO:0007669"/>
    <property type="project" value="TreeGrafter"/>
</dbReference>
<evidence type="ECO:0000256" key="6">
    <source>
        <dbReference type="PROSITE-ProRule" id="PRU00169"/>
    </source>
</evidence>
<dbReference type="InterPro" id="IPR001789">
    <property type="entry name" value="Sig_transdc_resp-reg_receiver"/>
</dbReference>
<dbReference type="GO" id="GO:0000976">
    <property type="term" value="F:transcription cis-regulatory region binding"/>
    <property type="evidence" value="ECO:0007669"/>
    <property type="project" value="TreeGrafter"/>
</dbReference>
<dbReference type="PROSITE" id="PS51063">
    <property type="entry name" value="HTH_CRP_2"/>
    <property type="match status" value="1"/>
</dbReference>
<dbReference type="InterPro" id="IPR039420">
    <property type="entry name" value="WalR-like"/>
</dbReference>
<feature type="domain" description="HTH crp-type" evidence="9">
    <location>
        <begin position="277"/>
        <end position="346"/>
    </location>
</feature>
<dbReference type="PANTHER" id="PTHR48111:SF1">
    <property type="entry name" value="TWO-COMPONENT RESPONSE REGULATOR ORR33"/>
    <property type="match status" value="1"/>
</dbReference>
<dbReference type="SUPFAM" id="SSF46785">
    <property type="entry name" value="Winged helix' DNA-binding domain"/>
    <property type="match status" value="1"/>
</dbReference>
<keyword evidence="5" id="KW-0804">Transcription</keyword>
<dbReference type="Gene3D" id="1.10.10.10">
    <property type="entry name" value="Winged helix-like DNA-binding domain superfamily/Winged helix DNA-binding domain"/>
    <property type="match status" value="1"/>
</dbReference>
<evidence type="ECO:0000259" key="7">
    <source>
        <dbReference type="PROSITE" id="PS50042"/>
    </source>
</evidence>
<reference evidence="10 11" key="1">
    <citation type="journal article" date="2013" name="Genome Announc.">
        <title>Draft Genome Sequence of Winogradskyella psychrotolerans RS-3T, Isolated from the Marine Transect of Kongsfjorden, Ny-Alesund, Svalbard, Arctic Ocean.</title>
        <authorList>
            <person name="Kumar Pinnaka A."/>
            <person name="Ara S."/>
            <person name="Singh A."/>
            <person name="Shivaji S."/>
        </authorList>
    </citation>
    <scope>NUCLEOTIDE SEQUENCE [LARGE SCALE GENOMIC DNA]</scope>
    <source>
        <strain evidence="10 11">RS-3</strain>
    </source>
</reference>